<proteinExistence type="inferred from homology"/>
<feature type="region of interest" description="Disordered" evidence="2">
    <location>
        <begin position="114"/>
        <end position="196"/>
    </location>
</feature>
<evidence type="ECO:0000256" key="1">
    <source>
        <dbReference type="ARBA" id="ARBA00035009"/>
    </source>
</evidence>
<evidence type="ECO:0000256" key="2">
    <source>
        <dbReference type="SAM" id="MobiDB-lite"/>
    </source>
</evidence>
<name>A0A836AF65_SHEEP</name>
<feature type="region of interest" description="Disordered" evidence="2">
    <location>
        <begin position="81"/>
        <end position="102"/>
    </location>
</feature>
<dbReference type="Proteomes" id="UP000664991">
    <property type="component" value="Unassembled WGS sequence"/>
</dbReference>
<comment type="caution">
    <text evidence="3">The sequence shown here is derived from an EMBL/GenBank/DDBJ whole genome shotgun (WGS) entry which is preliminary data.</text>
</comment>
<protein>
    <submittedName>
        <fullName evidence="3">Uncharacterized protein</fullName>
    </submittedName>
</protein>
<gene>
    <name evidence="3" type="ORF">JEQ12_008979</name>
</gene>
<dbReference type="PANTHER" id="PTHR21859">
    <property type="entry name" value="ACROSOME-SPECIFIC PROTEIN"/>
    <property type="match status" value="1"/>
</dbReference>
<feature type="compositionally biased region" description="Polar residues" evidence="2">
    <location>
        <begin position="13"/>
        <end position="23"/>
    </location>
</feature>
<reference evidence="3 4" key="1">
    <citation type="submission" date="2020-12" db="EMBL/GenBank/DDBJ databases">
        <title>De novo assembly of Tibetan sheep genome.</title>
        <authorList>
            <person name="Li X."/>
        </authorList>
    </citation>
    <scope>NUCLEOTIDE SEQUENCE [LARGE SCALE GENOMIC DNA]</scope>
    <source>
        <tissue evidence="3">Heart</tissue>
    </source>
</reference>
<sequence length="419" mass="46857">MPERSECRRKLAEQSQNFSQKKSMGSEAKAHKQWKVIKCIMKGVDQFDKHFEKTTPAVIGKEMTGVKCGCRCNSYEFPEAIEKSQKSKKRASNGVKGKKQEQYKKWSFERSTLKAISDPGDHPKAQLTKDLGKHPQPHPGKKVITTEAVPHLESPLTAPSWATEETWQALEGPQPGNMQKPSKAPLTGQEIKPPSQDTTYNFVGRIWHSESAMEADKGILEPCPSPAMARNVPQEESGEWTTPKSCSSVTVMDLNECSQSCREQEAVEGDPARKGNFEPSILIKSQITSIDMRKSQFLRSNKNPSLNTKSVDSNPEDVDFDEQFCKLEFQGFTDWQKQAQGRPTCVLLQDCETGLIQAAKPIKNMDTASLTVTMKRHKTPPGLSTGDEVLMNIVVKRNKLKSLTAERKLAMYLKSSKNV</sequence>
<evidence type="ECO:0000313" key="3">
    <source>
        <dbReference type="EMBL" id="KAG5213193.1"/>
    </source>
</evidence>
<feature type="region of interest" description="Disordered" evidence="2">
    <location>
        <begin position="1"/>
        <end position="29"/>
    </location>
</feature>
<evidence type="ECO:0000313" key="4">
    <source>
        <dbReference type="Proteomes" id="UP000664991"/>
    </source>
</evidence>
<dbReference type="EMBL" id="JAEMGP010000002">
    <property type="protein sequence ID" value="KAG5213193.1"/>
    <property type="molecule type" value="Genomic_DNA"/>
</dbReference>
<feature type="compositionally biased region" description="Basic and acidic residues" evidence="2">
    <location>
        <begin position="1"/>
        <end position="12"/>
    </location>
</feature>
<dbReference type="AlphaFoldDB" id="A0A836AF65"/>
<organism evidence="3 4">
    <name type="scientific">Ovis aries</name>
    <name type="common">Sheep</name>
    <dbReference type="NCBI Taxonomy" id="9940"/>
    <lineage>
        <taxon>Eukaryota</taxon>
        <taxon>Metazoa</taxon>
        <taxon>Chordata</taxon>
        <taxon>Craniata</taxon>
        <taxon>Vertebrata</taxon>
        <taxon>Euteleostomi</taxon>
        <taxon>Mammalia</taxon>
        <taxon>Eutheria</taxon>
        <taxon>Laurasiatheria</taxon>
        <taxon>Artiodactyla</taxon>
        <taxon>Ruminantia</taxon>
        <taxon>Pecora</taxon>
        <taxon>Bovidae</taxon>
        <taxon>Caprinae</taxon>
        <taxon>Ovis</taxon>
    </lineage>
</organism>
<dbReference type="PANTHER" id="PTHR21859:SF56">
    <property type="entry name" value="SPATA31 DOMAIN-CONTAINING PROTEIN"/>
    <property type="match status" value="1"/>
</dbReference>
<comment type="similarity">
    <text evidence="1">Belongs to the SPATA31 family.</text>
</comment>
<accession>A0A836AF65</accession>